<protein>
    <submittedName>
        <fullName evidence="1">Uncharacterized protein</fullName>
    </submittedName>
</protein>
<dbReference type="Proteomes" id="UP000693970">
    <property type="component" value="Unassembled WGS sequence"/>
</dbReference>
<reference evidence="1" key="2">
    <citation type="submission" date="2021-04" db="EMBL/GenBank/DDBJ databases">
        <authorList>
            <person name="Podell S."/>
        </authorList>
    </citation>
    <scope>NUCLEOTIDE SEQUENCE</scope>
    <source>
        <strain evidence="1">Hildebrandi</strain>
    </source>
</reference>
<organism evidence="1 2">
    <name type="scientific">Nitzschia inconspicua</name>
    <dbReference type="NCBI Taxonomy" id="303405"/>
    <lineage>
        <taxon>Eukaryota</taxon>
        <taxon>Sar</taxon>
        <taxon>Stramenopiles</taxon>
        <taxon>Ochrophyta</taxon>
        <taxon>Bacillariophyta</taxon>
        <taxon>Bacillariophyceae</taxon>
        <taxon>Bacillariophycidae</taxon>
        <taxon>Bacillariales</taxon>
        <taxon>Bacillariaceae</taxon>
        <taxon>Nitzschia</taxon>
    </lineage>
</organism>
<comment type="caution">
    <text evidence="1">The sequence shown here is derived from an EMBL/GenBank/DDBJ whole genome shotgun (WGS) entry which is preliminary data.</text>
</comment>
<gene>
    <name evidence="1" type="ORF">IV203_006795</name>
</gene>
<reference evidence="1" key="1">
    <citation type="journal article" date="2021" name="Sci. Rep.">
        <title>Diploid genomic architecture of Nitzschia inconspicua, an elite biomass production diatom.</title>
        <authorList>
            <person name="Oliver A."/>
            <person name="Podell S."/>
            <person name="Pinowska A."/>
            <person name="Traller J.C."/>
            <person name="Smith S.R."/>
            <person name="McClure R."/>
            <person name="Beliaev A."/>
            <person name="Bohutskyi P."/>
            <person name="Hill E.A."/>
            <person name="Rabines A."/>
            <person name="Zheng H."/>
            <person name="Allen L.Z."/>
            <person name="Kuo A."/>
            <person name="Grigoriev I.V."/>
            <person name="Allen A.E."/>
            <person name="Hazlebeck D."/>
            <person name="Allen E.E."/>
        </authorList>
    </citation>
    <scope>NUCLEOTIDE SEQUENCE</scope>
    <source>
        <strain evidence="1">Hildebrandi</strain>
    </source>
</reference>
<proteinExistence type="predicted"/>
<accession>A0A9K3P7S9</accession>
<dbReference type="EMBL" id="JAGRRH010000089">
    <property type="protein sequence ID" value="KAG7337257.1"/>
    <property type="molecule type" value="Genomic_DNA"/>
</dbReference>
<evidence type="ECO:0000313" key="1">
    <source>
        <dbReference type="EMBL" id="KAG7337257.1"/>
    </source>
</evidence>
<sequence length="127" mass="14322">MGIAVAGIVCLKRCDAFNIVLCLSSVRLRLESRLQTLVQRRTRPEHAGTEEKIIYHDCLKRSQKIPMLNDYSFSSALCNSHKSCGKEVAARVLQIVMRHPAWLAPPPWGKAGEPTSQKLNRWQLVVV</sequence>
<keyword evidence="2" id="KW-1185">Reference proteome</keyword>
<dbReference type="AlphaFoldDB" id="A0A9K3P7S9"/>
<name>A0A9K3P7S9_9STRA</name>
<evidence type="ECO:0000313" key="2">
    <source>
        <dbReference type="Proteomes" id="UP000693970"/>
    </source>
</evidence>